<gene>
    <name evidence="1" type="ORF">BLX24_10415</name>
</gene>
<dbReference type="OrthoDB" id="963975at2"/>
<sequence>MRMLIVNDQDFEKAIKVLADNGIDTEAINEPSIPLIRKSNATPDDSPASFGGIWENDDRTFQSIRVKAWPGRR</sequence>
<evidence type="ECO:0000313" key="1">
    <source>
        <dbReference type="EMBL" id="OIN59381.1"/>
    </source>
</evidence>
<protein>
    <submittedName>
        <fullName evidence="1">Uncharacterized protein</fullName>
    </submittedName>
</protein>
<keyword evidence="2" id="KW-1185">Reference proteome</keyword>
<dbReference type="EMBL" id="MORL01000004">
    <property type="protein sequence ID" value="OIN59381.1"/>
    <property type="molecule type" value="Genomic_DNA"/>
</dbReference>
<name>A0A1S2VKT2_9BACT</name>
<evidence type="ECO:0000313" key="2">
    <source>
        <dbReference type="Proteomes" id="UP000181790"/>
    </source>
</evidence>
<dbReference type="AlphaFoldDB" id="A0A1S2VKT2"/>
<organism evidence="1 2">
    <name type="scientific">Arsenicibacter rosenii</name>
    <dbReference type="NCBI Taxonomy" id="1750698"/>
    <lineage>
        <taxon>Bacteria</taxon>
        <taxon>Pseudomonadati</taxon>
        <taxon>Bacteroidota</taxon>
        <taxon>Cytophagia</taxon>
        <taxon>Cytophagales</taxon>
        <taxon>Spirosomataceae</taxon>
        <taxon>Arsenicibacter</taxon>
    </lineage>
</organism>
<dbReference type="Proteomes" id="UP000181790">
    <property type="component" value="Unassembled WGS sequence"/>
</dbReference>
<comment type="caution">
    <text evidence="1">The sequence shown here is derived from an EMBL/GenBank/DDBJ whole genome shotgun (WGS) entry which is preliminary data.</text>
</comment>
<proteinExistence type="predicted"/>
<reference evidence="1 2" key="1">
    <citation type="submission" date="2016-10" db="EMBL/GenBank/DDBJ databases">
        <title>Arsenicibacter rosenii gen. nov., sp. nov., an efficient arsenic-methylating bacterium isolated from an arsenic-contaminated paddy soil.</title>
        <authorList>
            <person name="Huang K."/>
        </authorList>
    </citation>
    <scope>NUCLEOTIDE SEQUENCE [LARGE SCALE GENOMIC DNA]</scope>
    <source>
        <strain evidence="1 2">SM-1</strain>
    </source>
</reference>
<accession>A0A1S2VKT2</accession>